<organism evidence="12 13">
    <name type="scientific">Defluviitalea saccharophila</name>
    <dbReference type="NCBI Taxonomy" id="879970"/>
    <lineage>
        <taxon>Bacteria</taxon>
        <taxon>Bacillati</taxon>
        <taxon>Bacillota</taxon>
        <taxon>Clostridia</taxon>
        <taxon>Lachnospirales</taxon>
        <taxon>Defluviitaleaceae</taxon>
        <taxon>Defluviitalea</taxon>
    </lineage>
</organism>
<feature type="binding site" evidence="10">
    <location>
        <position position="241"/>
    </location>
    <ligand>
        <name>Mg(2+)</name>
        <dbReference type="ChEBI" id="CHEBI:18420"/>
    </ligand>
</feature>
<gene>
    <name evidence="10 12" type="primary">leuA</name>
    <name evidence="12" type="ORF">QBE51_05440</name>
</gene>
<evidence type="ECO:0000256" key="2">
    <source>
        <dbReference type="ARBA" id="ARBA00004689"/>
    </source>
</evidence>
<keyword evidence="7 10" id="KW-0808">Transferase</keyword>
<dbReference type="HAMAP" id="MF_00572">
    <property type="entry name" value="LeuA_type2"/>
    <property type="match status" value="1"/>
</dbReference>
<dbReference type="InterPro" id="IPR036230">
    <property type="entry name" value="LeuA_allosteric_dom_sf"/>
</dbReference>
<feature type="binding site" evidence="10">
    <location>
        <position position="37"/>
    </location>
    <ligand>
        <name>Mg(2+)</name>
        <dbReference type="ChEBI" id="CHEBI:18420"/>
    </ligand>
</feature>
<keyword evidence="10" id="KW-0963">Cytoplasm</keyword>
<keyword evidence="10" id="KW-0460">Magnesium</keyword>
<dbReference type="Pfam" id="PF00682">
    <property type="entry name" value="HMGL-like"/>
    <property type="match status" value="1"/>
</dbReference>
<dbReference type="NCBIfam" id="NF002991">
    <property type="entry name" value="PRK03739.1"/>
    <property type="match status" value="1"/>
</dbReference>
<dbReference type="SUPFAM" id="SSF89000">
    <property type="entry name" value="post-HMGL domain-like"/>
    <property type="match status" value="1"/>
</dbReference>
<dbReference type="PANTHER" id="PTHR46911:SF1">
    <property type="entry name" value="2-ISOPROPYLMALATE SYNTHASE"/>
    <property type="match status" value="1"/>
</dbReference>
<dbReference type="InterPro" id="IPR013709">
    <property type="entry name" value="2-isopropylmalate_synth_dimer"/>
</dbReference>
<evidence type="ECO:0000256" key="5">
    <source>
        <dbReference type="ARBA" id="ARBA00022430"/>
    </source>
</evidence>
<dbReference type="GO" id="GO:0003852">
    <property type="term" value="F:2-isopropylmalate synthase activity"/>
    <property type="evidence" value="ECO:0007669"/>
    <property type="project" value="UniProtKB-EC"/>
</dbReference>
<sequence length="555" mass="62392">MNYQKYKPYPPVNLKNRRWPDNTITKAPIWCSVDLRDGNQALEIPMNLEQKLKLFHFLVKMGFKEIEVGFPAASETEFKFVRKLIEDNLIPEDVTIQVLTQAREHIIRRTFEALEGAKRAIVHLYNSTSVLQREVVFKKNKEEIKALAVEGTKIVKALADEREKGSIILEYSPESFTGTELDYAIEVCEAVLDVWQPTPEHKAIINLPATVEMSTPNIYADQIEYFGDHIKGRDSILISIHAHNDRGTAVAATELAMLAGADRVEGTLFGNGERTGNADIITIGMNLFSQGIDPELDFSDANAIVNIFKETARMDVSPRHPYVGDLVYTAFSGSHQDAIKKGMDRYRKEKPQYWEVPYLPIDPMDIGRSYDPIIRINSQSGKGGVSYILENEFGFRLPRSMQQEFSVIITNESDSKQEELSPQMIYDTFIKEYINNNSPVSLKTFNITTVDDLITISALANIDGVETRISGEGNGPIDALCNSLRQYAPVNFRVVDYEEHSLEQGSNSRAVAYIKLQDENGNAYFGAGIHSNISTASIKALINAFNKMVKTLTKQ</sequence>
<dbReference type="InterPro" id="IPR054692">
    <property type="entry name" value="LeuA-like_post-cat"/>
</dbReference>
<dbReference type="SUPFAM" id="SSF110921">
    <property type="entry name" value="2-isopropylmalate synthase LeuA, allosteric (dimerisation) domain"/>
    <property type="match status" value="1"/>
</dbReference>
<dbReference type="PROSITE" id="PS00816">
    <property type="entry name" value="AIPM_HOMOCIT_SYNTH_2"/>
    <property type="match status" value="1"/>
</dbReference>
<dbReference type="InterPro" id="IPR002034">
    <property type="entry name" value="AIPM/Hcit_synth_CS"/>
</dbReference>
<evidence type="ECO:0000256" key="9">
    <source>
        <dbReference type="ARBA" id="ARBA00023304"/>
    </source>
</evidence>
<dbReference type="Pfam" id="PF22615">
    <property type="entry name" value="IPMS_D2"/>
    <property type="match status" value="1"/>
</dbReference>
<dbReference type="SUPFAM" id="SSF51569">
    <property type="entry name" value="Aldolase"/>
    <property type="match status" value="1"/>
</dbReference>
<name>A0ABZ2YA77_9FIRM</name>
<evidence type="ECO:0000256" key="4">
    <source>
        <dbReference type="ARBA" id="ARBA00012973"/>
    </source>
</evidence>
<dbReference type="PANTHER" id="PTHR46911">
    <property type="match status" value="1"/>
</dbReference>
<dbReference type="CDD" id="cd07942">
    <property type="entry name" value="DRE_TIM_LeuA"/>
    <property type="match status" value="1"/>
</dbReference>
<evidence type="ECO:0000256" key="6">
    <source>
        <dbReference type="ARBA" id="ARBA00022605"/>
    </source>
</evidence>
<feature type="region of interest" description="Regulatory domain" evidence="10">
    <location>
        <begin position="436"/>
        <end position="555"/>
    </location>
</feature>
<feature type="binding site" evidence="10">
    <location>
        <position position="277"/>
    </location>
    <ligand>
        <name>Mg(2+)</name>
        <dbReference type="ChEBI" id="CHEBI:18420"/>
    </ligand>
</feature>
<keyword evidence="6 10" id="KW-0028">Amino-acid biosynthesis</keyword>
<proteinExistence type="inferred from homology"/>
<evidence type="ECO:0000313" key="12">
    <source>
        <dbReference type="EMBL" id="WZL70966.1"/>
    </source>
</evidence>
<evidence type="ECO:0000256" key="1">
    <source>
        <dbReference type="ARBA" id="ARBA00000064"/>
    </source>
</evidence>
<dbReference type="Proteomes" id="UP001486565">
    <property type="component" value="Chromosome"/>
</dbReference>
<keyword evidence="12" id="KW-0012">Acyltransferase</keyword>
<dbReference type="InterPro" id="IPR013785">
    <property type="entry name" value="Aldolase_TIM"/>
</dbReference>
<evidence type="ECO:0000313" key="13">
    <source>
        <dbReference type="Proteomes" id="UP001486565"/>
    </source>
</evidence>
<comment type="subcellular location">
    <subcellularLocation>
        <location evidence="10">Cytoplasm</location>
    </subcellularLocation>
</comment>
<dbReference type="EC" id="2.3.3.13" evidence="4 10"/>
<keyword evidence="13" id="KW-1185">Reference proteome</keyword>
<comment type="catalytic activity">
    <reaction evidence="1 10">
        <text>3-methyl-2-oxobutanoate + acetyl-CoA + H2O = (2S)-2-isopropylmalate + CoA + H(+)</text>
        <dbReference type="Rhea" id="RHEA:21524"/>
        <dbReference type="ChEBI" id="CHEBI:1178"/>
        <dbReference type="ChEBI" id="CHEBI:11851"/>
        <dbReference type="ChEBI" id="CHEBI:15377"/>
        <dbReference type="ChEBI" id="CHEBI:15378"/>
        <dbReference type="ChEBI" id="CHEBI:57287"/>
        <dbReference type="ChEBI" id="CHEBI:57288"/>
        <dbReference type="EC" id="2.3.3.13"/>
    </reaction>
</comment>
<comment type="function">
    <text evidence="10">Catalyzes the condensation of the acetyl group of acetyl-CoA with 3-methyl-2-oxobutanoate (2-ketoisovalerate) to form 3-carboxy-3-hydroxy-4-methylpentanoate (2-isopropylmalate).</text>
</comment>
<dbReference type="InterPro" id="IPR005668">
    <property type="entry name" value="IPM_Synthase"/>
</dbReference>
<dbReference type="Gene3D" id="3.20.20.70">
    <property type="entry name" value="Aldolase class I"/>
    <property type="match status" value="1"/>
</dbReference>
<dbReference type="Gene3D" id="3.30.160.270">
    <property type="match status" value="1"/>
</dbReference>
<evidence type="ECO:0000259" key="11">
    <source>
        <dbReference type="PROSITE" id="PS50991"/>
    </source>
</evidence>
<dbReference type="EMBL" id="CP121687">
    <property type="protein sequence ID" value="WZL70966.1"/>
    <property type="molecule type" value="Genomic_DNA"/>
</dbReference>
<reference evidence="12 13" key="1">
    <citation type="submission" date="2023-03" db="EMBL/GenBank/DDBJ databases">
        <title>Novel Species.</title>
        <authorList>
            <person name="Ma S."/>
        </authorList>
    </citation>
    <scope>NUCLEOTIDE SEQUENCE [LARGE SCALE GENOMIC DNA]</scope>
    <source>
        <strain evidence="12 13">LIND6LT2</strain>
    </source>
</reference>
<evidence type="ECO:0000256" key="10">
    <source>
        <dbReference type="HAMAP-Rule" id="MF_00572"/>
    </source>
</evidence>
<dbReference type="SMART" id="SM00917">
    <property type="entry name" value="LeuA_dimer"/>
    <property type="match status" value="1"/>
</dbReference>
<evidence type="ECO:0000256" key="8">
    <source>
        <dbReference type="ARBA" id="ARBA00022723"/>
    </source>
</evidence>
<evidence type="ECO:0000256" key="7">
    <source>
        <dbReference type="ARBA" id="ARBA00022679"/>
    </source>
</evidence>
<dbReference type="NCBIfam" id="TIGR00970">
    <property type="entry name" value="leuA_yeast"/>
    <property type="match status" value="1"/>
</dbReference>
<comment type="cofactor">
    <cofactor evidence="10">
        <name>Mg(2+)</name>
        <dbReference type="ChEBI" id="CHEBI:18420"/>
    </cofactor>
</comment>
<feature type="binding site" evidence="10">
    <location>
        <position position="243"/>
    </location>
    <ligand>
        <name>Mg(2+)</name>
        <dbReference type="ChEBI" id="CHEBI:18420"/>
    </ligand>
</feature>
<comment type="pathway">
    <text evidence="2 10">Amino-acid biosynthesis; L-leucine biosynthesis; L-leucine from 3-methyl-2-oxobutanoate: step 1/4.</text>
</comment>
<dbReference type="PROSITE" id="PS50991">
    <property type="entry name" value="PYR_CT"/>
    <property type="match status" value="1"/>
</dbReference>
<protein>
    <recommendedName>
        <fullName evidence="4 10">2-isopropylmalate synthase</fullName>
        <ecNumber evidence="4 10">2.3.3.13</ecNumber>
    </recommendedName>
    <alternativeName>
        <fullName evidence="10">Alpha-IPM synthase</fullName>
    </alternativeName>
    <alternativeName>
        <fullName evidence="10">Alpha-isopropylmalate synthase</fullName>
    </alternativeName>
</protein>
<dbReference type="InterPro" id="IPR000891">
    <property type="entry name" value="PYR_CT"/>
</dbReference>
<comment type="similarity">
    <text evidence="3 10">Belongs to the alpha-IPM synthase/homocitrate synthase family. LeuA type 2 subfamily.</text>
</comment>
<comment type="subunit">
    <text evidence="10">Homodimer.</text>
</comment>
<dbReference type="Pfam" id="PF08502">
    <property type="entry name" value="LeuA_dimer"/>
    <property type="match status" value="1"/>
</dbReference>
<keyword evidence="9 10" id="KW-0100">Branched-chain amino acid biosynthesis</keyword>
<evidence type="ECO:0000256" key="3">
    <source>
        <dbReference type="ARBA" id="ARBA00009767"/>
    </source>
</evidence>
<accession>A0ABZ2YA77</accession>
<dbReference type="RefSeq" id="WP_341877927.1">
    <property type="nucleotide sequence ID" value="NZ_CP121687.1"/>
</dbReference>
<dbReference type="InterPro" id="IPR039371">
    <property type="entry name" value="LeuA_N_DRE-TIM"/>
</dbReference>
<keyword evidence="8 10" id="KW-0479">Metal-binding</keyword>
<dbReference type="PROSITE" id="PS00815">
    <property type="entry name" value="AIPM_HOMOCIT_SYNTH_1"/>
    <property type="match status" value="1"/>
</dbReference>
<feature type="domain" description="Pyruvate carboxyltransferase" evidence="11">
    <location>
        <begin position="28"/>
        <end position="302"/>
    </location>
</feature>
<keyword evidence="5 10" id="KW-0432">Leucine biosynthesis</keyword>